<gene>
    <name evidence="3" type="ORF">B0H16DRAFT_94845</name>
</gene>
<keyword evidence="4" id="KW-1185">Reference proteome</keyword>
<comment type="caution">
    <text evidence="3">The sequence shown here is derived from an EMBL/GenBank/DDBJ whole genome shotgun (WGS) entry which is preliminary data.</text>
</comment>
<feature type="compositionally biased region" description="Polar residues" evidence="1">
    <location>
        <begin position="47"/>
        <end position="75"/>
    </location>
</feature>
<dbReference type="InterPro" id="IPR045341">
    <property type="entry name" value="DUF6532"/>
</dbReference>
<dbReference type="AlphaFoldDB" id="A0AAD7IAT5"/>
<feature type="region of interest" description="Disordered" evidence="1">
    <location>
        <begin position="1"/>
        <end position="75"/>
    </location>
</feature>
<feature type="compositionally biased region" description="Acidic residues" evidence="1">
    <location>
        <begin position="189"/>
        <end position="201"/>
    </location>
</feature>
<dbReference type="Pfam" id="PF20149">
    <property type="entry name" value="DUF6532"/>
    <property type="match status" value="1"/>
</dbReference>
<evidence type="ECO:0000313" key="4">
    <source>
        <dbReference type="Proteomes" id="UP001215598"/>
    </source>
</evidence>
<feature type="compositionally biased region" description="Polar residues" evidence="1">
    <location>
        <begin position="13"/>
        <end position="30"/>
    </location>
</feature>
<dbReference type="Proteomes" id="UP001215598">
    <property type="component" value="Unassembled WGS sequence"/>
</dbReference>
<proteinExistence type="predicted"/>
<dbReference type="EMBL" id="JARKIB010000111">
    <property type="protein sequence ID" value="KAJ7738628.1"/>
    <property type="molecule type" value="Genomic_DNA"/>
</dbReference>
<feature type="compositionally biased region" description="Basic and acidic residues" evidence="1">
    <location>
        <begin position="149"/>
        <end position="161"/>
    </location>
</feature>
<sequence>MAPLPRGGPSHAPTPQRTPLQAVSLNTAPTYPTLYQLPNSPALYRPTPSSTQAQVPSSTAVYFQTPPSTQAQANNGGLQWFAGLSDEERALILNSLEGVDNPNYLPPRRDNHGNQVNQQLPLLQAFDDNDNDGRRDQDLDDEEPGWAQQRDDDPADREEHAPPASSLQVTMRDVQPSYPRTRKRKRVEDDEDDSEEEDNEEPSQPKKKKSRSIASLPEEHQKICDAAFDLLKIELTLRMPFPVAVGRGRTARARADPFNELLLQAFTDAAFDMKLEDVEPIKADLDLIRSRVPQYRSALKVVARAVVPSAYGLVDIEDLDDPTEANINAVLEKNRKKVNDLLDTFIYADPENIAPDAMFCHKSIQRVFTGYYFGRGDNNRAFYFDGETRVPLVTLALIVVAILCAIEEWSTGRWESKSFSHKNYFKAYKATLAGLQKWMDRSEKRVADGREPTNVTVDVLERLLRVARTVLRKPADDPEPEGGRDMFSLDAMLAMD</sequence>
<organism evidence="3 4">
    <name type="scientific">Mycena metata</name>
    <dbReference type="NCBI Taxonomy" id="1033252"/>
    <lineage>
        <taxon>Eukaryota</taxon>
        <taxon>Fungi</taxon>
        <taxon>Dikarya</taxon>
        <taxon>Basidiomycota</taxon>
        <taxon>Agaricomycotina</taxon>
        <taxon>Agaricomycetes</taxon>
        <taxon>Agaricomycetidae</taxon>
        <taxon>Agaricales</taxon>
        <taxon>Marasmiineae</taxon>
        <taxon>Mycenaceae</taxon>
        <taxon>Mycena</taxon>
    </lineage>
</organism>
<feature type="domain" description="DUF6532" evidence="2">
    <location>
        <begin position="259"/>
        <end position="438"/>
    </location>
</feature>
<evidence type="ECO:0000259" key="2">
    <source>
        <dbReference type="Pfam" id="PF20149"/>
    </source>
</evidence>
<protein>
    <recommendedName>
        <fullName evidence="2">DUF6532 domain-containing protein</fullName>
    </recommendedName>
</protein>
<name>A0AAD7IAT5_9AGAR</name>
<feature type="region of interest" description="Disordered" evidence="1">
    <location>
        <begin position="126"/>
        <end position="215"/>
    </location>
</feature>
<reference evidence="3" key="1">
    <citation type="submission" date="2023-03" db="EMBL/GenBank/DDBJ databases">
        <title>Massive genome expansion in bonnet fungi (Mycena s.s.) driven by repeated elements and novel gene families across ecological guilds.</title>
        <authorList>
            <consortium name="Lawrence Berkeley National Laboratory"/>
            <person name="Harder C.B."/>
            <person name="Miyauchi S."/>
            <person name="Viragh M."/>
            <person name="Kuo A."/>
            <person name="Thoen E."/>
            <person name="Andreopoulos B."/>
            <person name="Lu D."/>
            <person name="Skrede I."/>
            <person name="Drula E."/>
            <person name="Henrissat B."/>
            <person name="Morin E."/>
            <person name="Kohler A."/>
            <person name="Barry K."/>
            <person name="LaButti K."/>
            <person name="Morin E."/>
            <person name="Salamov A."/>
            <person name="Lipzen A."/>
            <person name="Mereny Z."/>
            <person name="Hegedus B."/>
            <person name="Baldrian P."/>
            <person name="Stursova M."/>
            <person name="Weitz H."/>
            <person name="Taylor A."/>
            <person name="Grigoriev I.V."/>
            <person name="Nagy L.G."/>
            <person name="Martin F."/>
            <person name="Kauserud H."/>
        </authorList>
    </citation>
    <scope>NUCLEOTIDE SEQUENCE</scope>
    <source>
        <strain evidence="3">CBHHK182m</strain>
    </source>
</reference>
<accession>A0AAD7IAT5</accession>
<evidence type="ECO:0000313" key="3">
    <source>
        <dbReference type="EMBL" id="KAJ7738628.1"/>
    </source>
</evidence>
<evidence type="ECO:0000256" key="1">
    <source>
        <dbReference type="SAM" id="MobiDB-lite"/>
    </source>
</evidence>